<keyword evidence="2 7" id="KW-0813">Transport</keyword>
<dbReference type="HAMAP" id="MF_01416">
    <property type="entry name" value="ATP_synth_delta_bact"/>
    <property type="match status" value="1"/>
</dbReference>
<dbReference type="PRINTS" id="PR00125">
    <property type="entry name" value="ATPASEDELTA"/>
</dbReference>
<dbReference type="Proteomes" id="UP001250932">
    <property type="component" value="Unassembled WGS sequence"/>
</dbReference>
<keyword evidence="7" id="KW-1003">Cell membrane</keyword>
<comment type="subcellular location">
    <subcellularLocation>
        <location evidence="7">Cell membrane</location>
        <topology evidence="7">Peripheral membrane protein</topology>
    </subcellularLocation>
    <subcellularLocation>
        <location evidence="1">Membrane</location>
    </subcellularLocation>
</comment>
<organism evidence="8 9">
    <name type="scientific">Candidatus Nitronereus thalassa</name>
    <dbReference type="NCBI Taxonomy" id="3020898"/>
    <lineage>
        <taxon>Bacteria</taxon>
        <taxon>Pseudomonadati</taxon>
        <taxon>Nitrospirota</taxon>
        <taxon>Nitrospiria</taxon>
        <taxon>Nitrospirales</taxon>
        <taxon>Nitrospiraceae</taxon>
        <taxon>Candidatus Nitronereus</taxon>
    </lineage>
</organism>
<dbReference type="RefSeq" id="WP_313833375.1">
    <property type="nucleotide sequence ID" value="NZ_JAQOUE010000001.1"/>
</dbReference>
<dbReference type="EMBL" id="JAQOUE010000001">
    <property type="protein sequence ID" value="MDT7042909.1"/>
    <property type="molecule type" value="Genomic_DNA"/>
</dbReference>
<keyword evidence="3 7" id="KW-0375">Hydrogen ion transport</keyword>
<dbReference type="Gene3D" id="1.10.520.20">
    <property type="entry name" value="N-terminal domain of the delta subunit of the F1F0-ATP synthase"/>
    <property type="match status" value="1"/>
</dbReference>
<dbReference type="InterPro" id="IPR026015">
    <property type="entry name" value="ATP_synth_OSCP/delta_N_sf"/>
</dbReference>
<comment type="caution">
    <text evidence="8">The sequence shown here is derived from an EMBL/GenBank/DDBJ whole genome shotgun (WGS) entry which is preliminary data.</text>
</comment>
<protein>
    <recommendedName>
        <fullName evidence="7">ATP synthase subunit delta</fullName>
    </recommendedName>
    <alternativeName>
        <fullName evidence="7">ATP synthase F(1) sector subunit delta</fullName>
    </alternativeName>
    <alternativeName>
        <fullName evidence="7">F-type ATPase subunit delta</fullName>
        <shortName evidence="7">F-ATPase subunit delta</shortName>
    </alternativeName>
</protein>
<dbReference type="SUPFAM" id="SSF47928">
    <property type="entry name" value="N-terminal domain of the delta subunit of the F1F0-ATP synthase"/>
    <property type="match status" value="1"/>
</dbReference>
<keyword evidence="6 7" id="KW-0066">ATP synthesis</keyword>
<evidence type="ECO:0000313" key="9">
    <source>
        <dbReference type="Proteomes" id="UP001250932"/>
    </source>
</evidence>
<keyword evidence="4 7" id="KW-0406">Ion transport</keyword>
<evidence type="ECO:0000256" key="4">
    <source>
        <dbReference type="ARBA" id="ARBA00023065"/>
    </source>
</evidence>
<evidence type="ECO:0000256" key="6">
    <source>
        <dbReference type="ARBA" id="ARBA00023310"/>
    </source>
</evidence>
<evidence type="ECO:0000256" key="3">
    <source>
        <dbReference type="ARBA" id="ARBA00022781"/>
    </source>
</evidence>
<evidence type="ECO:0000256" key="5">
    <source>
        <dbReference type="ARBA" id="ARBA00023136"/>
    </source>
</evidence>
<reference evidence="8 9" key="1">
    <citation type="journal article" date="2023" name="ISME J.">
        <title>Cultivation and genomic characterization of novel and ubiquitous marine nitrite-oxidizing bacteria from the Nitrospirales.</title>
        <authorList>
            <person name="Mueller A.J."/>
            <person name="Daebeler A."/>
            <person name="Herbold C.W."/>
            <person name="Kirkegaard R.H."/>
            <person name="Daims H."/>
        </authorList>
    </citation>
    <scope>NUCLEOTIDE SEQUENCE [LARGE SCALE GENOMIC DNA]</scope>
    <source>
        <strain evidence="8 9">EB</strain>
    </source>
</reference>
<keyword evidence="9" id="KW-1185">Reference proteome</keyword>
<keyword evidence="5 7" id="KW-0472">Membrane</keyword>
<comment type="similarity">
    <text evidence="7">Belongs to the ATPase delta chain family.</text>
</comment>
<accession>A0ABU3K970</accession>
<dbReference type="InterPro" id="IPR000711">
    <property type="entry name" value="ATPase_OSCP/dsu"/>
</dbReference>
<evidence type="ECO:0000256" key="7">
    <source>
        <dbReference type="HAMAP-Rule" id="MF_01416"/>
    </source>
</evidence>
<evidence type="ECO:0000256" key="2">
    <source>
        <dbReference type="ARBA" id="ARBA00022448"/>
    </source>
</evidence>
<evidence type="ECO:0000313" key="8">
    <source>
        <dbReference type="EMBL" id="MDT7042909.1"/>
    </source>
</evidence>
<keyword evidence="7" id="KW-0139">CF(1)</keyword>
<comment type="function">
    <text evidence="7">This protein is part of the stalk that links CF(0) to CF(1). It either transmits conformational changes from CF(0) to CF(1) or is implicated in proton conduction.</text>
</comment>
<evidence type="ECO:0000256" key="1">
    <source>
        <dbReference type="ARBA" id="ARBA00004370"/>
    </source>
</evidence>
<name>A0ABU3K970_9BACT</name>
<comment type="function">
    <text evidence="7">F(1)F(0) ATP synthase produces ATP from ADP in the presence of a proton or sodium gradient. F-type ATPases consist of two structural domains, F(1) containing the extramembraneous catalytic core and F(0) containing the membrane proton channel, linked together by a central stalk and a peripheral stalk. During catalysis, ATP synthesis in the catalytic domain of F(1) is coupled via a rotary mechanism of the central stalk subunits to proton translocation.</text>
</comment>
<sequence length="179" mass="19738">MTKNTVARRYAQALFRFIDKGSLESAQAGIQDLARAFEESTSLKHVMASPVFTLEEKSSVLTACSERAGCPPALGKFCELLLKKNRVGFLPEIAEAFRDLMDQERGKQQVIVTSANNIDTAGREDLQLKLQGLLNKPVDVSFHEDPSLLAGIQIRIGSKVYDSTIKGQLQKMRAQLVKG</sequence>
<dbReference type="Pfam" id="PF00213">
    <property type="entry name" value="OSCP"/>
    <property type="match status" value="1"/>
</dbReference>
<proteinExistence type="inferred from homology"/>
<dbReference type="NCBIfam" id="TIGR01145">
    <property type="entry name" value="ATP_synt_delta"/>
    <property type="match status" value="1"/>
</dbReference>
<dbReference type="PANTHER" id="PTHR11910">
    <property type="entry name" value="ATP SYNTHASE DELTA CHAIN"/>
    <property type="match status" value="1"/>
</dbReference>
<gene>
    <name evidence="7 8" type="primary">atpH</name>
    <name evidence="8" type="ORF">PPG34_11135</name>
</gene>